<keyword evidence="10" id="KW-0762">Sugar transport</keyword>
<dbReference type="InterPro" id="IPR044775">
    <property type="entry name" value="MFS_ERD6/Tret1-like"/>
</dbReference>
<evidence type="ECO:0000313" key="10">
    <source>
        <dbReference type="EMBL" id="EFN69767.1"/>
    </source>
</evidence>
<keyword evidence="6" id="KW-0325">Glycoprotein</keyword>
<name>E2A9Z9_CAMFO</name>
<evidence type="ECO:0000256" key="1">
    <source>
        <dbReference type="ARBA" id="ARBA00004651"/>
    </source>
</evidence>
<evidence type="ECO:0000313" key="11">
    <source>
        <dbReference type="Proteomes" id="UP000000311"/>
    </source>
</evidence>
<dbReference type="InterPro" id="IPR005829">
    <property type="entry name" value="Sugar_transporter_CS"/>
</dbReference>
<evidence type="ECO:0000256" key="3">
    <source>
        <dbReference type="ARBA" id="ARBA00022692"/>
    </source>
</evidence>
<dbReference type="PROSITE" id="PS00217">
    <property type="entry name" value="SUGAR_TRANSPORT_2"/>
    <property type="match status" value="1"/>
</dbReference>
<reference evidence="10 11" key="1">
    <citation type="journal article" date="2010" name="Science">
        <title>Genomic comparison of the ants Camponotus floridanus and Harpegnathos saltator.</title>
        <authorList>
            <person name="Bonasio R."/>
            <person name="Zhang G."/>
            <person name="Ye C."/>
            <person name="Mutti N.S."/>
            <person name="Fang X."/>
            <person name="Qin N."/>
            <person name="Donahue G."/>
            <person name="Yang P."/>
            <person name="Li Q."/>
            <person name="Li C."/>
            <person name="Zhang P."/>
            <person name="Huang Z."/>
            <person name="Berger S.L."/>
            <person name="Reinberg D."/>
            <person name="Wang J."/>
            <person name="Liebig J."/>
        </authorList>
    </citation>
    <scope>NUCLEOTIDE SEQUENCE [LARGE SCALE GENOMIC DNA]</scope>
    <source>
        <strain evidence="11">C129</strain>
    </source>
</reference>
<dbReference type="KEGG" id="cfo:105250037"/>
<dbReference type="Gene3D" id="1.20.1250.20">
    <property type="entry name" value="MFS general substrate transporter like domains"/>
    <property type="match status" value="1"/>
</dbReference>
<feature type="domain" description="Major facilitator superfamily (MFS) profile" evidence="9">
    <location>
        <begin position="3"/>
        <end position="434"/>
    </location>
</feature>
<dbReference type="InterPro" id="IPR036259">
    <property type="entry name" value="MFS_trans_sf"/>
</dbReference>
<comment type="similarity">
    <text evidence="7">Belongs to the major facilitator superfamily. Sugar transporter (TC 2.A.1.1) family. Trehalose transporter subfamily.</text>
</comment>
<evidence type="ECO:0000256" key="8">
    <source>
        <dbReference type="SAM" id="Phobius"/>
    </source>
</evidence>
<dbReference type="FunFam" id="1.20.1250.20:FF:000055">
    <property type="entry name" value="Facilitated trehalose transporter Tret1-2 homolog"/>
    <property type="match status" value="1"/>
</dbReference>
<keyword evidence="10" id="KW-0813">Transport</keyword>
<feature type="transmembrane region" description="Helical" evidence="8">
    <location>
        <begin position="49"/>
        <end position="74"/>
    </location>
</feature>
<keyword evidence="5 8" id="KW-0472">Membrane</keyword>
<feature type="transmembrane region" description="Helical" evidence="8">
    <location>
        <begin position="161"/>
        <end position="182"/>
    </location>
</feature>
<dbReference type="AlphaFoldDB" id="E2A9Z9"/>
<dbReference type="PRINTS" id="PR00171">
    <property type="entry name" value="SUGRTRNSPORT"/>
</dbReference>
<sequence>MKKVYLAAVAGNLGMLTVGQYFGWASPSLPILLQGKDETYPVRLTSEEASWVASLLMLGAMTGSIICAFIVNIIGRKNTMLFAAVPSIISWLMIAFATSSWELYISRFLAGLSTGFTYTITPLYIGEISPANIRGNFGSMLTVISKIGTTLEYVIGPFLSVKHLALVSLIGPCLFFVIFVWLPESPYHLMRRNAKEKALNSLVQLRGKEDVHEEIDTIERSVKIDLANKSNLRELFCIPANRRALIAVVSLGTIHQLSGVQAVEQYAELIFNEMGNNLEGKYSTMILGVVQVISTIVCMFITDRSGRKLLLIISAIGSACSTAMVATYFNLQHNNVDTSNLKWLPAVGVIMYVIMFSVGLSALPFAMIGELFSMNVKALGSMINMIIAGIISFGVTKLYLVIADNLGIHVSFWIFTGCSLAGALFMLIYVPETKGKTLEQIQEELQRSSGVQIKNFQKTQKKLQKAYRM</sequence>
<dbReference type="OMA" id="RVAMSAI"/>
<feature type="transmembrane region" description="Helical" evidence="8">
    <location>
        <begin position="81"/>
        <end position="98"/>
    </location>
</feature>
<evidence type="ECO:0000256" key="6">
    <source>
        <dbReference type="ARBA" id="ARBA00023180"/>
    </source>
</evidence>
<keyword evidence="2" id="KW-1003">Cell membrane</keyword>
<evidence type="ECO:0000256" key="5">
    <source>
        <dbReference type="ARBA" id="ARBA00023136"/>
    </source>
</evidence>
<dbReference type="Pfam" id="PF00083">
    <property type="entry name" value="Sugar_tr"/>
    <property type="match status" value="1"/>
</dbReference>
<organism evidence="11">
    <name type="scientific">Camponotus floridanus</name>
    <name type="common">Florida carpenter ant</name>
    <dbReference type="NCBI Taxonomy" id="104421"/>
    <lineage>
        <taxon>Eukaryota</taxon>
        <taxon>Metazoa</taxon>
        <taxon>Ecdysozoa</taxon>
        <taxon>Arthropoda</taxon>
        <taxon>Hexapoda</taxon>
        <taxon>Insecta</taxon>
        <taxon>Pterygota</taxon>
        <taxon>Neoptera</taxon>
        <taxon>Endopterygota</taxon>
        <taxon>Hymenoptera</taxon>
        <taxon>Apocrita</taxon>
        <taxon>Aculeata</taxon>
        <taxon>Formicoidea</taxon>
        <taxon>Formicidae</taxon>
        <taxon>Formicinae</taxon>
        <taxon>Camponotus</taxon>
    </lineage>
</organism>
<dbReference type="InParanoid" id="E2A9Z9"/>
<dbReference type="SUPFAM" id="SSF103473">
    <property type="entry name" value="MFS general substrate transporter"/>
    <property type="match status" value="1"/>
</dbReference>
<dbReference type="EMBL" id="GL437987">
    <property type="protein sequence ID" value="EFN69767.1"/>
    <property type="molecule type" value="Genomic_DNA"/>
</dbReference>
<feature type="transmembrane region" description="Helical" evidence="8">
    <location>
        <begin position="104"/>
        <end position="125"/>
    </location>
</feature>
<dbReference type="PANTHER" id="PTHR48021:SF46">
    <property type="entry name" value="MAJOR FACILITATOR SUPERFAMILY (MFS) PROFILE DOMAIN-CONTAINING PROTEIN"/>
    <property type="match status" value="1"/>
</dbReference>
<evidence type="ECO:0000256" key="2">
    <source>
        <dbReference type="ARBA" id="ARBA00022475"/>
    </source>
</evidence>
<dbReference type="PROSITE" id="PS50850">
    <property type="entry name" value="MFS"/>
    <property type="match status" value="1"/>
</dbReference>
<dbReference type="InterPro" id="IPR050549">
    <property type="entry name" value="MFS_Trehalose_Transporter"/>
</dbReference>
<dbReference type="GO" id="GO:0005886">
    <property type="term" value="C:plasma membrane"/>
    <property type="evidence" value="ECO:0007669"/>
    <property type="project" value="UniProtKB-SubCell"/>
</dbReference>
<dbReference type="InterPro" id="IPR005828">
    <property type="entry name" value="MFS_sugar_transport-like"/>
</dbReference>
<dbReference type="PANTHER" id="PTHR48021">
    <property type="match status" value="1"/>
</dbReference>
<comment type="subcellular location">
    <subcellularLocation>
        <location evidence="1">Cell membrane</location>
        <topology evidence="1">Multi-pass membrane protein</topology>
    </subcellularLocation>
</comment>
<evidence type="ECO:0000259" key="9">
    <source>
        <dbReference type="PROSITE" id="PS50850"/>
    </source>
</evidence>
<keyword evidence="11" id="KW-1185">Reference proteome</keyword>
<feature type="transmembrane region" description="Helical" evidence="8">
    <location>
        <begin position="309"/>
        <end position="331"/>
    </location>
</feature>
<dbReference type="InterPro" id="IPR003663">
    <property type="entry name" value="Sugar/inositol_transpt"/>
</dbReference>
<dbReference type="OrthoDB" id="4142200at2759"/>
<keyword evidence="4 8" id="KW-1133">Transmembrane helix</keyword>
<dbReference type="CDD" id="cd17358">
    <property type="entry name" value="MFS_GLUT6_8_Class3_like"/>
    <property type="match status" value="1"/>
</dbReference>
<proteinExistence type="inferred from homology"/>
<feature type="transmembrane region" description="Helical" evidence="8">
    <location>
        <begin position="378"/>
        <end position="402"/>
    </location>
</feature>
<dbReference type="Proteomes" id="UP000000311">
    <property type="component" value="Unassembled WGS sequence"/>
</dbReference>
<dbReference type="GO" id="GO:0051119">
    <property type="term" value="F:sugar transmembrane transporter activity"/>
    <property type="evidence" value="ECO:0007669"/>
    <property type="project" value="InterPro"/>
</dbReference>
<accession>E2A9Z9</accession>
<keyword evidence="3 8" id="KW-0812">Transmembrane</keyword>
<protein>
    <submittedName>
        <fullName evidence="10">Sugar transporter ERD6-like 16</fullName>
    </submittedName>
</protein>
<evidence type="ECO:0000256" key="7">
    <source>
        <dbReference type="ARBA" id="ARBA00024348"/>
    </source>
</evidence>
<gene>
    <name evidence="10" type="ORF">EAG_13013</name>
</gene>
<feature type="transmembrane region" description="Helical" evidence="8">
    <location>
        <begin position="343"/>
        <end position="366"/>
    </location>
</feature>
<dbReference type="InterPro" id="IPR020846">
    <property type="entry name" value="MFS_dom"/>
</dbReference>
<evidence type="ECO:0000256" key="4">
    <source>
        <dbReference type="ARBA" id="ARBA00022989"/>
    </source>
</evidence>
<feature type="transmembrane region" description="Helical" evidence="8">
    <location>
        <begin position="408"/>
        <end position="430"/>
    </location>
</feature>
<feature type="transmembrane region" description="Helical" evidence="8">
    <location>
        <begin position="137"/>
        <end position="155"/>
    </location>
</feature>